<dbReference type="RefSeq" id="WP_344093517.1">
    <property type="nucleotide sequence ID" value="NZ_BAAAOG010000002.1"/>
</dbReference>
<dbReference type="GO" id="GO:0003677">
    <property type="term" value="F:DNA binding"/>
    <property type="evidence" value="ECO:0007669"/>
    <property type="project" value="UniProtKB-KW"/>
</dbReference>
<protein>
    <submittedName>
        <fullName evidence="1">MmcQ/YjbR family DNA-binding protein</fullName>
    </submittedName>
</protein>
<dbReference type="InterPro" id="IPR058532">
    <property type="entry name" value="YjbR/MT2646/Rv2570-like"/>
</dbReference>
<keyword evidence="2" id="KW-1185">Reference proteome</keyword>
<evidence type="ECO:0000313" key="1">
    <source>
        <dbReference type="EMBL" id="GAA1956056.1"/>
    </source>
</evidence>
<sequence length="137" mass="15002">MTLTLDDVRAIALEFPGVEEVVDGHRRSAKWRAGSGVFVWERGPSKADLTKLAALGREWPPGVTVAVATEGLEGKEALLGSFPDIFFTIPHFDGYPAALVRLDEIDLDQLREVITDAWLLKVPQHTADEWLAEHGGG</sequence>
<evidence type="ECO:0000313" key="2">
    <source>
        <dbReference type="Proteomes" id="UP001499933"/>
    </source>
</evidence>
<reference evidence="1 2" key="1">
    <citation type="journal article" date="2019" name="Int. J. Syst. Evol. Microbiol.">
        <title>The Global Catalogue of Microorganisms (GCM) 10K type strain sequencing project: providing services to taxonomists for standard genome sequencing and annotation.</title>
        <authorList>
            <consortium name="The Broad Institute Genomics Platform"/>
            <consortium name="The Broad Institute Genome Sequencing Center for Infectious Disease"/>
            <person name="Wu L."/>
            <person name="Ma J."/>
        </authorList>
    </citation>
    <scope>NUCLEOTIDE SEQUENCE [LARGE SCALE GENOMIC DNA]</scope>
    <source>
        <strain evidence="1 2">JCM 14901</strain>
    </source>
</reference>
<gene>
    <name evidence="1" type="ORF">GCM10009776_17730</name>
</gene>
<comment type="caution">
    <text evidence="1">The sequence shown here is derived from an EMBL/GenBank/DDBJ whole genome shotgun (WGS) entry which is preliminary data.</text>
</comment>
<dbReference type="Proteomes" id="UP001499933">
    <property type="component" value="Unassembled WGS sequence"/>
</dbReference>
<dbReference type="EMBL" id="BAAAOG010000002">
    <property type="protein sequence ID" value="GAA1956056.1"/>
    <property type="molecule type" value="Genomic_DNA"/>
</dbReference>
<keyword evidence="1" id="KW-0238">DNA-binding</keyword>
<organism evidence="1 2">
    <name type="scientific">Microbacterium deminutum</name>
    <dbReference type="NCBI Taxonomy" id="344164"/>
    <lineage>
        <taxon>Bacteria</taxon>
        <taxon>Bacillati</taxon>
        <taxon>Actinomycetota</taxon>
        <taxon>Actinomycetes</taxon>
        <taxon>Micrococcales</taxon>
        <taxon>Microbacteriaceae</taxon>
        <taxon>Microbacterium</taxon>
    </lineage>
</organism>
<proteinExistence type="predicted"/>
<name>A0ABN2QRM4_9MICO</name>
<accession>A0ABN2QRM4</accession>
<dbReference type="Pfam" id="PF04237">
    <property type="entry name" value="YjbR"/>
    <property type="match status" value="1"/>
</dbReference>